<feature type="compositionally biased region" description="Low complexity" evidence="1">
    <location>
        <begin position="198"/>
        <end position="210"/>
    </location>
</feature>
<feature type="domain" description="Swc3 C-terminal" evidence="3">
    <location>
        <begin position="455"/>
        <end position="626"/>
    </location>
</feature>
<sequence length="652" mass="70988">MVEKRKATTRAKGEAPAKRRASALITEEAKEPPATEPISVESVSNTLPTKISEGKHLPTLDEPQPLELSSKEYQSIAQSGVLAESLKRSRNKWLSEGIFERYWTKPSKSKNIAAPENNPDVKSMQMVGQCRLTIEPHLFDARLFIVKDPNSAKQPYKQSFPPHRPVMQYGPPNGVVVTPPLSYYGHQNTVASRQSMYQQHSSQHSHSSQQRASPATDHQSRTLPPPHTSPNLQSPHTPQPPQNQLPSHPSSQANVDHHTMGAPTANGTSSSPDQAGQNSTKAPPNLNGTTKQSTLEDESVANSSEPKPDPVIHMLAKKASSDPQLTSLMKTVASGQANEEQLKVFQQHIDELSALLAKQKAEDNKTTTSTAASPSIGAGAGQGVVPPEDGTRESSIPNGTPKPNATNSPYHPSAPIPLQPHHPTSSPAQPQAYYQSNPPLSKAKLIASPRGAEARDIAIEFERNSDRFLFPRHSILEYVPDCNVVIASFLIVRRGSSASTGHPNGKGKSHASQKGKVETQSEDHSNDVPSHPKRADSKTSVKTEPKADEDLEVDPPIYDPALDYYQPVTVRFSADDSKVLSVLRQAVAPPDEVRRYMNDIMDKMTRAEYVYLAMRLPKHDDGDVEEVNGVRDNGTPAAGDNVGKGKKVVRIE</sequence>
<feature type="region of interest" description="Disordered" evidence="1">
    <location>
        <begin position="628"/>
        <end position="652"/>
    </location>
</feature>
<feature type="domain" description="SWR1-complex protein 3" evidence="2">
    <location>
        <begin position="56"/>
        <end position="149"/>
    </location>
</feature>
<feature type="compositionally biased region" description="Basic and acidic residues" evidence="1">
    <location>
        <begin position="1"/>
        <end position="17"/>
    </location>
</feature>
<evidence type="ECO:0000259" key="3">
    <source>
        <dbReference type="Pfam" id="PF26242"/>
    </source>
</evidence>
<dbReference type="InterPro" id="IPR057558">
    <property type="entry name" value="Swc3_dom"/>
</dbReference>
<dbReference type="EMBL" id="ML991843">
    <property type="protein sequence ID" value="KAF2230313.1"/>
    <property type="molecule type" value="Genomic_DNA"/>
</dbReference>
<organism evidence="4 5">
    <name type="scientific">Viridothelium virens</name>
    <name type="common">Speckled blister lichen</name>
    <name type="synonym">Trypethelium virens</name>
    <dbReference type="NCBI Taxonomy" id="1048519"/>
    <lineage>
        <taxon>Eukaryota</taxon>
        <taxon>Fungi</taxon>
        <taxon>Dikarya</taxon>
        <taxon>Ascomycota</taxon>
        <taxon>Pezizomycotina</taxon>
        <taxon>Dothideomycetes</taxon>
        <taxon>Dothideomycetes incertae sedis</taxon>
        <taxon>Trypetheliales</taxon>
        <taxon>Trypetheliaceae</taxon>
        <taxon>Viridothelium</taxon>
    </lineage>
</organism>
<feature type="region of interest" description="Disordered" evidence="1">
    <location>
        <begin position="1"/>
        <end position="65"/>
    </location>
</feature>
<protein>
    <submittedName>
        <fullName evidence="4">Uncharacterized protein</fullName>
    </submittedName>
</protein>
<feature type="compositionally biased region" description="Polar residues" evidence="1">
    <location>
        <begin position="265"/>
        <end position="293"/>
    </location>
</feature>
<evidence type="ECO:0000313" key="4">
    <source>
        <dbReference type="EMBL" id="KAF2230313.1"/>
    </source>
</evidence>
<feature type="compositionally biased region" description="Basic and acidic residues" evidence="1">
    <location>
        <begin position="515"/>
        <end position="526"/>
    </location>
</feature>
<reference evidence="4" key="1">
    <citation type="journal article" date="2020" name="Stud. Mycol.">
        <title>101 Dothideomycetes genomes: a test case for predicting lifestyles and emergence of pathogens.</title>
        <authorList>
            <person name="Haridas S."/>
            <person name="Albert R."/>
            <person name="Binder M."/>
            <person name="Bloem J."/>
            <person name="Labutti K."/>
            <person name="Salamov A."/>
            <person name="Andreopoulos B."/>
            <person name="Baker S."/>
            <person name="Barry K."/>
            <person name="Bills G."/>
            <person name="Bluhm B."/>
            <person name="Cannon C."/>
            <person name="Castanera R."/>
            <person name="Culley D."/>
            <person name="Daum C."/>
            <person name="Ezra D."/>
            <person name="Gonzalez J."/>
            <person name="Henrissat B."/>
            <person name="Kuo A."/>
            <person name="Liang C."/>
            <person name="Lipzen A."/>
            <person name="Lutzoni F."/>
            <person name="Magnuson J."/>
            <person name="Mondo S."/>
            <person name="Nolan M."/>
            <person name="Ohm R."/>
            <person name="Pangilinan J."/>
            <person name="Park H.-J."/>
            <person name="Ramirez L."/>
            <person name="Alfaro M."/>
            <person name="Sun H."/>
            <person name="Tritt A."/>
            <person name="Yoshinaga Y."/>
            <person name="Zwiers L.-H."/>
            <person name="Turgeon B."/>
            <person name="Goodwin S."/>
            <person name="Spatafora J."/>
            <person name="Crous P."/>
            <person name="Grigoriev I."/>
        </authorList>
    </citation>
    <scope>NUCLEOTIDE SEQUENCE</scope>
    <source>
        <strain evidence="4">Tuck. ex Michener</strain>
    </source>
</reference>
<feature type="compositionally biased region" description="Basic and acidic residues" evidence="1">
    <location>
        <begin position="533"/>
        <end position="548"/>
    </location>
</feature>
<dbReference type="Proteomes" id="UP000800092">
    <property type="component" value="Unassembled WGS sequence"/>
</dbReference>
<evidence type="ECO:0000256" key="1">
    <source>
        <dbReference type="SAM" id="MobiDB-lite"/>
    </source>
</evidence>
<feature type="region of interest" description="Disordered" evidence="1">
    <location>
        <begin position="365"/>
        <end position="436"/>
    </location>
</feature>
<dbReference type="Pfam" id="PF24707">
    <property type="entry name" value="Swc3"/>
    <property type="match status" value="1"/>
</dbReference>
<dbReference type="AlphaFoldDB" id="A0A6A6GY88"/>
<keyword evidence="5" id="KW-1185">Reference proteome</keyword>
<accession>A0A6A6GY88</accession>
<dbReference type="InterPro" id="IPR058986">
    <property type="entry name" value="Swc3_C"/>
</dbReference>
<name>A0A6A6GY88_VIRVR</name>
<feature type="region of interest" description="Disordered" evidence="1">
    <location>
        <begin position="497"/>
        <end position="555"/>
    </location>
</feature>
<dbReference type="GO" id="GO:0000812">
    <property type="term" value="C:Swr1 complex"/>
    <property type="evidence" value="ECO:0007669"/>
    <property type="project" value="InterPro"/>
</dbReference>
<dbReference type="OrthoDB" id="5338195at2759"/>
<feature type="compositionally biased region" description="Polar residues" evidence="1">
    <location>
        <begin position="393"/>
        <end position="410"/>
    </location>
</feature>
<dbReference type="PANTHER" id="PTHR28108">
    <property type="entry name" value="SWR1-COMPLEX PROTEIN 3"/>
    <property type="match status" value="1"/>
</dbReference>
<feature type="region of interest" description="Disordered" evidence="1">
    <location>
        <begin position="192"/>
        <end position="310"/>
    </location>
</feature>
<dbReference type="InterPro" id="IPR037651">
    <property type="entry name" value="Swc3"/>
</dbReference>
<dbReference type="GO" id="GO:0140849">
    <property type="term" value="F:ATP-dependent H2AZ histone chaperone activity"/>
    <property type="evidence" value="ECO:0007669"/>
    <property type="project" value="InterPro"/>
</dbReference>
<dbReference type="Pfam" id="PF26242">
    <property type="entry name" value="Swc3_C"/>
    <property type="match status" value="1"/>
</dbReference>
<evidence type="ECO:0000259" key="2">
    <source>
        <dbReference type="Pfam" id="PF24707"/>
    </source>
</evidence>
<gene>
    <name evidence="4" type="ORF">EV356DRAFT_536467</name>
</gene>
<feature type="compositionally biased region" description="Polar residues" evidence="1">
    <location>
        <begin position="422"/>
        <end position="436"/>
    </location>
</feature>
<evidence type="ECO:0000313" key="5">
    <source>
        <dbReference type="Proteomes" id="UP000800092"/>
    </source>
</evidence>
<proteinExistence type="predicted"/>
<dbReference type="PANTHER" id="PTHR28108:SF1">
    <property type="entry name" value="SWR1-COMPLEX PROTEIN 3"/>
    <property type="match status" value="1"/>
</dbReference>
<feature type="compositionally biased region" description="Polar residues" evidence="1">
    <location>
        <begin position="244"/>
        <end position="254"/>
    </location>
</feature>